<gene>
    <name evidence="1" type="ORF">Cpap_0983</name>
</gene>
<dbReference type="EMBL" id="ACXX02000012">
    <property type="protein sequence ID" value="EGD46602.1"/>
    <property type="molecule type" value="Genomic_DNA"/>
</dbReference>
<evidence type="ECO:0000313" key="2">
    <source>
        <dbReference type="Proteomes" id="UP000003860"/>
    </source>
</evidence>
<dbReference type="eggNOG" id="ENOG5033Q29">
    <property type="taxonomic scope" value="Bacteria"/>
</dbReference>
<accession>F1TFY3</accession>
<proteinExistence type="predicted"/>
<sequence length="386" mass="42315">MSKKNYIKKLICLALIISISLLPTLVFAVYSSSYDSLSFTQTNNSYIYSNNPEKIYSSYLKNGIGAYTIKVKLTANKSYDVEYSHANYSGVPLTVAVILTNKGPGSATITKMNNSSAANGSYYVMGSAVETEYWSTAKYSTKDLNAGTSEIYLRSDLNSANASAGVGKILLKANTSNVECKVVIFKTGTSLATVLGLPVFDCMNTGSSNGSGTGKATGTGLYGHDGRMATFDYNTSVYKSFYLDCFSDYVSKYNENEFEIPDQYLPYSGWQSNAPQVSPRPPVSPGLLQGSYGIMYNIIMKNAANKTLYLVPDWDNITYNNYQFYTIRDPYTSTWKTVSVQKPGYISIKLPNSTSFGFNWVLAADDCGMLYCTFNKPTTGTAYPAN</sequence>
<dbReference type="RefSeq" id="WP_004620992.1">
    <property type="nucleotide sequence ID" value="NZ_ACXX02000012.1"/>
</dbReference>
<reference evidence="1" key="2">
    <citation type="submission" date="2011-01" db="EMBL/GenBank/DDBJ databases">
        <title>The Non-contiguous Finished genome of Clostridium papyrosolvens.</title>
        <authorList>
            <person name="Lucas S."/>
            <person name="Copeland A."/>
            <person name="Lapidus A."/>
            <person name="Cheng J.-F."/>
            <person name="Goodwin L."/>
            <person name="Pitluck S."/>
            <person name="Misra M."/>
            <person name="Chertkov O."/>
            <person name="Detter J.C."/>
            <person name="Han C."/>
            <person name="Tapia R."/>
            <person name="Land M."/>
            <person name="Hauser L."/>
            <person name="Kyrpides N."/>
            <person name="Ivanova N."/>
            <person name="Pagani I."/>
            <person name="Mouttaki H."/>
            <person name="He Z."/>
            <person name="Zhou J."/>
            <person name="Hemme C.L."/>
            <person name="Woyke T."/>
        </authorList>
    </citation>
    <scope>NUCLEOTIDE SEQUENCE [LARGE SCALE GENOMIC DNA]</scope>
    <source>
        <strain evidence="1">DSM 2782</strain>
    </source>
</reference>
<reference evidence="1" key="1">
    <citation type="submission" date="2009-07" db="EMBL/GenBank/DDBJ databases">
        <authorList>
            <consortium name="US DOE Joint Genome Institute (JGI-PGF)"/>
            <person name="Lucas S."/>
            <person name="Copeland A."/>
            <person name="Lapidus A."/>
            <person name="Glavina del Rio T."/>
            <person name="Tice H."/>
            <person name="Bruce D."/>
            <person name="Goodwin L."/>
            <person name="Pitluck S."/>
            <person name="Larimer F."/>
            <person name="Land M.L."/>
            <person name="Mouttaki H."/>
            <person name="He Z."/>
            <person name="Zhou J."/>
            <person name="Hemme C.L."/>
        </authorList>
    </citation>
    <scope>NUCLEOTIDE SEQUENCE [LARGE SCALE GENOMIC DNA]</scope>
    <source>
        <strain evidence="1">DSM 2782</strain>
    </source>
</reference>
<comment type="caution">
    <text evidence="1">The sequence shown here is derived from an EMBL/GenBank/DDBJ whole genome shotgun (WGS) entry which is preliminary data.</text>
</comment>
<name>F1TFY3_9FIRM</name>
<keyword evidence="2" id="KW-1185">Reference proteome</keyword>
<evidence type="ECO:0000313" key="1">
    <source>
        <dbReference type="EMBL" id="EGD46602.1"/>
    </source>
</evidence>
<protein>
    <submittedName>
        <fullName evidence="1">Uncharacterized protein</fullName>
    </submittedName>
</protein>
<dbReference type="Proteomes" id="UP000003860">
    <property type="component" value="Unassembled WGS sequence"/>
</dbReference>
<dbReference type="OrthoDB" id="1740654at2"/>
<dbReference type="AlphaFoldDB" id="F1TFY3"/>
<organism evidence="1 2">
    <name type="scientific">Ruminiclostridium papyrosolvens DSM 2782</name>
    <dbReference type="NCBI Taxonomy" id="588581"/>
    <lineage>
        <taxon>Bacteria</taxon>
        <taxon>Bacillati</taxon>
        <taxon>Bacillota</taxon>
        <taxon>Clostridia</taxon>
        <taxon>Eubacteriales</taxon>
        <taxon>Oscillospiraceae</taxon>
        <taxon>Ruminiclostridium</taxon>
    </lineage>
</organism>